<name>A0A7I3ZNP4_PHYPA</name>
<dbReference type="Gramene" id="Pp3c1_18170V3.1">
    <property type="protein sequence ID" value="PAC:32967789.CDS.1"/>
    <property type="gene ID" value="Pp3c1_18170"/>
</dbReference>
<evidence type="ECO:0008006" key="3">
    <source>
        <dbReference type="Google" id="ProtNLM"/>
    </source>
</evidence>
<dbReference type="Proteomes" id="UP000006727">
    <property type="component" value="Chromosome 1"/>
</dbReference>
<reference evidence="1" key="3">
    <citation type="submission" date="2020-12" db="UniProtKB">
        <authorList>
            <consortium name="EnsemblPlants"/>
        </authorList>
    </citation>
    <scope>IDENTIFICATION</scope>
</reference>
<dbReference type="InParanoid" id="A0A7I3ZNP4"/>
<organism evidence="1 2">
    <name type="scientific">Physcomitrium patens</name>
    <name type="common">Spreading-leaved earth moss</name>
    <name type="synonym">Physcomitrella patens</name>
    <dbReference type="NCBI Taxonomy" id="3218"/>
    <lineage>
        <taxon>Eukaryota</taxon>
        <taxon>Viridiplantae</taxon>
        <taxon>Streptophyta</taxon>
        <taxon>Embryophyta</taxon>
        <taxon>Bryophyta</taxon>
        <taxon>Bryophytina</taxon>
        <taxon>Bryopsida</taxon>
        <taxon>Funariidae</taxon>
        <taxon>Funariales</taxon>
        <taxon>Funariaceae</taxon>
        <taxon>Physcomitrium</taxon>
    </lineage>
</organism>
<evidence type="ECO:0000313" key="2">
    <source>
        <dbReference type="Proteomes" id="UP000006727"/>
    </source>
</evidence>
<sequence>KRVCSILIACQFPTYQWTEAIYYANYLVNISFIIANQSITPKQLYSKIKPHLNHLKVFGSIAYLHILKK</sequence>
<dbReference type="AlphaFoldDB" id="A0A7I3ZNP4"/>
<reference evidence="1 2" key="2">
    <citation type="journal article" date="2018" name="Plant J.">
        <title>The Physcomitrella patens chromosome-scale assembly reveals moss genome structure and evolution.</title>
        <authorList>
            <person name="Lang D."/>
            <person name="Ullrich K.K."/>
            <person name="Murat F."/>
            <person name="Fuchs J."/>
            <person name="Jenkins J."/>
            <person name="Haas F.B."/>
            <person name="Piednoel M."/>
            <person name="Gundlach H."/>
            <person name="Van Bel M."/>
            <person name="Meyberg R."/>
            <person name="Vives C."/>
            <person name="Morata J."/>
            <person name="Symeonidi A."/>
            <person name="Hiss M."/>
            <person name="Muchero W."/>
            <person name="Kamisugi Y."/>
            <person name="Saleh O."/>
            <person name="Blanc G."/>
            <person name="Decker E.L."/>
            <person name="van Gessel N."/>
            <person name="Grimwood J."/>
            <person name="Hayes R.D."/>
            <person name="Graham S.W."/>
            <person name="Gunter L.E."/>
            <person name="McDaniel S.F."/>
            <person name="Hoernstein S.N.W."/>
            <person name="Larsson A."/>
            <person name="Li F.W."/>
            <person name="Perroud P.F."/>
            <person name="Phillips J."/>
            <person name="Ranjan P."/>
            <person name="Rokshar D.S."/>
            <person name="Rothfels C.J."/>
            <person name="Schneider L."/>
            <person name="Shu S."/>
            <person name="Stevenson D.W."/>
            <person name="Thummler F."/>
            <person name="Tillich M."/>
            <person name="Villarreal Aguilar J.C."/>
            <person name="Widiez T."/>
            <person name="Wong G.K."/>
            <person name="Wymore A."/>
            <person name="Zhang Y."/>
            <person name="Zimmer A.D."/>
            <person name="Quatrano R.S."/>
            <person name="Mayer K.F.X."/>
            <person name="Goodstein D."/>
            <person name="Casacuberta J.M."/>
            <person name="Vandepoele K."/>
            <person name="Reski R."/>
            <person name="Cuming A.C."/>
            <person name="Tuskan G.A."/>
            <person name="Maumus F."/>
            <person name="Salse J."/>
            <person name="Schmutz J."/>
            <person name="Rensing S.A."/>
        </authorList>
    </citation>
    <scope>NUCLEOTIDE SEQUENCE [LARGE SCALE GENOMIC DNA]</scope>
    <source>
        <strain evidence="1 2">cv. Gransden 2004</strain>
    </source>
</reference>
<evidence type="ECO:0000313" key="1">
    <source>
        <dbReference type="EnsemblPlants" id="PAC:32967789.CDS.1"/>
    </source>
</evidence>
<keyword evidence="2" id="KW-1185">Reference proteome</keyword>
<reference evidence="1 2" key="1">
    <citation type="journal article" date="2008" name="Science">
        <title>The Physcomitrella genome reveals evolutionary insights into the conquest of land by plants.</title>
        <authorList>
            <person name="Rensing S."/>
            <person name="Lang D."/>
            <person name="Zimmer A."/>
            <person name="Terry A."/>
            <person name="Salamov A."/>
            <person name="Shapiro H."/>
            <person name="Nishiyama T."/>
            <person name="Perroud P.-F."/>
            <person name="Lindquist E."/>
            <person name="Kamisugi Y."/>
            <person name="Tanahashi T."/>
            <person name="Sakakibara K."/>
            <person name="Fujita T."/>
            <person name="Oishi K."/>
            <person name="Shin-I T."/>
            <person name="Kuroki Y."/>
            <person name="Toyoda A."/>
            <person name="Suzuki Y."/>
            <person name="Hashimoto A."/>
            <person name="Yamaguchi K."/>
            <person name="Sugano A."/>
            <person name="Kohara Y."/>
            <person name="Fujiyama A."/>
            <person name="Anterola A."/>
            <person name="Aoki S."/>
            <person name="Ashton N."/>
            <person name="Barbazuk W.B."/>
            <person name="Barker E."/>
            <person name="Bennetzen J."/>
            <person name="Bezanilla M."/>
            <person name="Blankenship R."/>
            <person name="Cho S.H."/>
            <person name="Dutcher S."/>
            <person name="Estelle M."/>
            <person name="Fawcett J.A."/>
            <person name="Gundlach H."/>
            <person name="Hanada K."/>
            <person name="Heyl A."/>
            <person name="Hicks K.A."/>
            <person name="Hugh J."/>
            <person name="Lohr M."/>
            <person name="Mayer K."/>
            <person name="Melkozernov A."/>
            <person name="Murata T."/>
            <person name="Nelson D."/>
            <person name="Pils B."/>
            <person name="Prigge M."/>
            <person name="Reiss B."/>
            <person name="Renner T."/>
            <person name="Rombauts S."/>
            <person name="Rushton P."/>
            <person name="Sanderfoot A."/>
            <person name="Schween G."/>
            <person name="Shiu S.-H."/>
            <person name="Stueber K."/>
            <person name="Theodoulou F.L."/>
            <person name="Tu H."/>
            <person name="Van de Peer Y."/>
            <person name="Verrier P.J."/>
            <person name="Waters E."/>
            <person name="Wood A."/>
            <person name="Yang L."/>
            <person name="Cove D."/>
            <person name="Cuming A."/>
            <person name="Hasebe M."/>
            <person name="Lucas S."/>
            <person name="Mishler D.B."/>
            <person name="Reski R."/>
            <person name="Grigoriev I."/>
            <person name="Quatrano R.S."/>
            <person name="Boore J.L."/>
        </authorList>
    </citation>
    <scope>NUCLEOTIDE SEQUENCE [LARGE SCALE GENOMIC DNA]</scope>
    <source>
        <strain evidence="1 2">cv. Gransden 2004</strain>
    </source>
</reference>
<dbReference type="EnsemblPlants" id="Pp3c1_18170V3.1">
    <property type="protein sequence ID" value="PAC:32967789.CDS.1"/>
    <property type="gene ID" value="Pp3c1_18170"/>
</dbReference>
<accession>A0A7I3ZNP4</accession>
<proteinExistence type="predicted"/>
<protein>
    <recommendedName>
        <fullName evidence="3">Reverse transcriptase Ty1/copia-type domain-containing protein</fullName>
    </recommendedName>
</protein>
<dbReference type="EMBL" id="ABEU02000001">
    <property type="status" value="NOT_ANNOTATED_CDS"/>
    <property type="molecule type" value="Genomic_DNA"/>
</dbReference>